<evidence type="ECO:0000259" key="7">
    <source>
        <dbReference type="Pfam" id="PF04542"/>
    </source>
</evidence>
<dbReference type="SUPFAM" id="SSF88946">
    <property type="entry name" value="Sigma2 domain of RNA polymerase sigma factors"/>
    <property type="match status" value="1"/>
</dbReference>
<evidence type="ECO:0000256" key="1">
    <source>
        <dbReference type="ARBA" id="ARBA00010641"/>
    </source>
</evidence>
<organism evidence="9 10">
    <name type="scientific">Kitasatospora nipponensis</name>
    <dbReference type="NCBI Taxonomy" id="258049"/>
    <lineage>
        <taxon>Bacteria</taxon>
        <taxon>Bacillati</taxon>
        <taxon>Actinomycetota</taxon>
        <taxon>Actinomycetes</taxon>
        <taxon>Kitasatosporales</taxon>
        <taxon>Streptomycetaceae</taxon>
        <taxon>Kitasatospora</taxon>
    </lineage>
</organism>
<dbReference type="Gene3D" id="1.10.10.10">
    <property type="entry name" value="Winged helix-like DNA-binding domain superfamily/Winged helix DNA-binding domain"/>
    <property type="match status" value="1"/>
</dbReference>
<feature type="compositionally biased region" description="Polar residues" evidence="6">
    <location>
        <begin position="191"/>
        <end position="203"/>
    </location>
</feature>
<evidence type="ECO:0000256" key="5">
    <source>
        <dbReference type="ARBA" id="ARBA00023163"/>
    </source>
</evidence>
<feature type="region of interest" description="Disordered" evidence="6">
    <location>
        <begin position="167"/>
        <end position="203"/>
    </location>
</feature>
<dbReference type="InterPro" id="IPR039425">
    <property type="entry name" value="RNA_pol_sigma-70-like"/>
</dbReference>
<dbReference type="CDD" id="cd06171">
    <property type="entry name" value="Sigma70_r4"/>
    <property type="match status" value="1"/>
</dbReference>
<keyword evidence="4" id="KW-0238">DNA-binding</keyword>
<evidence type="ECO:0000313" key="9">
    <source>
        <dbReference type="EMBL" id="GAA1239747.1"/>
    </source>
</evidence>
<dbReference type="PANTHER" id="PTHR43133:SF50">
    <property type="entry name" value="ECF RNA POLYMERASE SIGMA FACTOR SIGM"/>
    <property type="match status" value="1"/>
</dbReference>
<dbReference type="InterPro" id="IPR007627">
    <property type="entry name" value="RNA_pol_sigma70_r2"/>
</dbReference>
<dbReference type="Pfam" id="PF04542">
    <property type="entry name" value="Sigma70_r2"/>
    <property type="match status" value="1"/>
</dbReference>
<dbReference type="Proteomes" id="UP001500037">
    <property type="component" value="Unassembled WGS sequence"/>
</dbReference>
<dbReference type="InterPro" id="IPR013324">
    <property type="entry name" value="RNA_pol_sigma_r3/r4-like"/>
</dbReference>
<evidence type="ECO:0000256" key="3">
    <source>
        <dbReference type="ARBA" id="ARBA00023082"/>
    </source>
</evidence>
<dbReference type="InterPro" id="IPR013325">
    <property type="entry name" value="RNA_pol_sigma_r2"/>
</dbReference>
<dbReference type="EMBL" id="BAAALF010000050">
    <property type="protein sequence ID" value="GAA1239747.1"/>
    <property type="molecule type" value="Genomic_DNA"/>
</dbReference>
<gene>
    <name evidence="9" type="ORF">GCM10009665_33140</name>
</gene>
<comment type="caution">
    <text evidence="9">The sequence shown here is derived from an EMBL/GenBank/DDBJ whole genome shotgun (WGS) entry which is preliminary data.</text>
</comment>
<sequence>MGMTEPEGFEEYVAARQGALLRTAYLLTGDAHLAQDLVQSTLLRVWQRWSRIGPMEHADGYVHRVMVTMLAGWRRRRWQGEVPHGDPALVPAPGSGAAHDPHAAHGDRAVLVTALRTLPPRQRAVVVLRFHLDLSEAQAAAALGCSVGTVKSQTAKALARLRGSVPVLLDEPADQPADEPADQPRAPQIGRSGQSGQSPEEAR</sequence>
<keyword evidence="5" id="KW-0804">Transcription</keyword>
<proteinExistence type="inferred from homology"/>
<dbReference type="InterPro" id="IPR036388">
    <property type="entry name" value="WH-like_DNA-bd_sf"/>
</dbReference>
<evidence type="ECO:0000256" key="2">
    <source>
        <dbReference type="ARBA" id="ARBA00023015"/>
    </source>
</evidence>
<feature type="compositionally biased region" description="Acidic residues" evidence="6">
    <location>
        <begin position="171"/>
        <end position="181"/>
    </location>
</feature>
<feature type="domain" description="RNA polymerase sigma factor 70 region 4 type 2" evidence="8">
    <location>
        <begin position="111"/>
        <end position="161"/>
    </location>
</feature>
<dbReference type="InterPro" id="IPR014284">
    <property type="entry name" value="RNA_pol_sigma-70_dom"/>
</dbReference>
<dbReference type="NCBIfam" id="TIGR02983">
    <property type="entry name" value="SigE-fam_strep"/>
    <property type="match status" value="1"/>
</dbReference>
<protein>
    <submittedName>
        <fullName evidence="9">SigE family RNA polymerase sigma factor</fullName>
    </submittedName>
</protein>
<accession>A0ABN1WAW5</accession>
<evidence type="ECO:0000256" key="4">
    <source>
        <dbReference type="ARBA" id="ARBA00023125"/>
    </source>
</evidence>
<feature type="domain" description="RNA polymerase sigma-70 region 2" evidence="7">
    <location>
        <begin position="15"/>
        <end position="78"/>
    </location>
</feature>
<dbReference type="Gene3D" id="1.10.1740.10">
    <property type="match status" value="1"/>
</dbReference>
<name>A0ABN1WAW5_9ACTN</name>
<keyword evidence="10" id="KW-1185">Reference proteome</keyword>
<comment type="similarity">
    <text evidence="1">Belongs to the sigma-70 factor family. ECF subfamily.</text>
</comment>
<keyword evidence="2" id="KW-0805">Transcription regulation</keyword>
<keyword evidence="3" id="KW-0731">Sigma factor</keyword>
<reference evidence="9 10" key="1">
    <citation type="journal article" date="2019" name="Int. J. Syst. Evol. Microbiol.">
        <title>The Global Catalogue of Microorganisms (GCM) 10K type strain sequencing project: providing services to taxonomists for standard genome sequencing and annotation.</title>
        <authorList>
            <consortium name="The Broad Institute Genomics Platform"/>
            <consortium name="The Broad Institute Genome Sequencing Center for Infectious Disease"/>
            <person name="Wu L."/>
            <person name="Ma J."/>
        </authorList>
    </citation>
    <scope>NUCLEOTIDE SEQUENCE [LARGE SCALE GENOMIC DNA]</scope>
    <source>
        <strain evidence="9 10">JCM 13004</strain>
    </source>
</reference>
<dbReference type="InterPro" id="IPR014325">
    <property type="entry name" value="RNA_pol_sigma-E_actinobac"/>
</dbReference>
<dbReference type="SUPFAM" id="SSF88659">
    <property type="entry name" value="Sigma3 and sigma4 domains of RNA polymerase sigma factors"/>
    <property type="match status" value="1"/>
</dbReference>
<evidence type="ECO:0000313" key="10">
    <source>
        <dbReference type="Proteomes" id="UP001500037"/>
    </source>
</evidence>
<dbReference type="NCBIfam" id="TIGR02937">
    <property type="entry name" value="sigma70-ECF"/>
    <property type="match status" value="1"/>
</dbReference>
<dbReference type="InterPro" id="IPR013249">
    <property type="entry name" value="RNA_pol_sigma70_r4_t2"/>
</dbReference>
<dbReference type="PANTHER" id="PTHR43133">
    <property type="entry name" value="RNA POLYMERASE ECF-TYPE SIGMA FACTO"/>
    <property type="match status" value="1"/>
</dbReference>
<evidence type="ECO:0000259" key="8">
    <source>
        <dbReference type="Pfam" id="PF08281"/>
    </source>
</evidence>
<evidence type="ECO:0000256" key="6">
    <source>
        <dbReference type="SAM" id="MobiDB-lite"/>
    </source>
</evidence>
<dbReference type="Pfam" id="PF08281">
    <property type="entry name" value="Sigma70_r4_2"/>
    <property type="match status" value="1"/>
</dbReference>